<keyword evidence="3" id="KW-1185">Reference proteome</keyword>
<evidence type="ECO:0000313" key="2">
    <source>
        <dbReference type="EMBL" id="KAK7174576.1"/>
    </source>
</evidence>
<reference evidence="2 3" key="1">
    <citation type="submission" date="2024-02" db="EMBL/GenBank/DDBJ databases">
        <title>Chromosome-level genome assembly of the Eurasian Minnow (Phoxinus phoxinus).</title>
        <authorList>
            <person name="Oriowo T.O."/>
            <person name="Martin S."/>
            <person name="Stange M."/>
            <person name="Chrysostomakis Y."/>
            <person name="Brown T."/>
            <person name="Winkler S."/>
            <person name="Kukowka S."/>
            <person name="Myers E.W."/>
            <person name="Bohne A."/>
        </authorList>
    </citation>
    <scope>NUCLEOTIDE SEQUENCE [LARGE SCALE GENOMIC DNA]</scope>
    <source>
        <strain evidence="2">ZFMK-TIS-60720</strain>
        <tissue evidence="2">Whole Organism</tissue>
    </source>
</reference>
<gene>
    <name evidence="2" type="ORF">R3I93_001704</name>
</gene>
<feature type="region of interest" description="Disordered" evidence="1">
    <location>
        <begin position="1"/>
        <end position="72"/>
    </location>
</feature>
<accession>A0AAN9HGG1</accession>
<dbReference type="AlphaFoldDB" id="A0AAN9HGG1"/>
<comment type="caution">
    <text evidence="2">The sequence shown here is derived from an EMBL/GenBank/DDBJ whole genome shotgun (WGS) entry which is preliminary data.</text>
</comment>
<name>A0AAN9HGG1_9TELE</name>
<organism evidence="2 3">
    <name type="scientific">Phoxinus phoxinus</name>
    <name type="common">Eurasian minnow</name>
    <dbReference type="NCBI Taxonomy" id="58324"/>
    <lineage>
        <taxon>Eukaryota</taxon>
        <taxon>Metazoa</taxon>
        <taxon>Chordata</taxon>
        <taxon>Craniata</taxon>
        <taxon>Vertebrata</taxon>
        <taxon>Euteleostomi</taxon>
        <taxon>Actinopterygii</taxon>
        <taxon>Neopterygii</taxon>
        <taxon>Teleostei</taxon>
        <taxon>Ostariophysi</taxon>
        <taxon>Cypriniformes</taxon>
        <taxon>Leuciscidae</taxon>
        <taxon>Phoxininae</taxon>
        <taxon>Phoxinus</taxon>
    </lineage>
</organism>
<proteinExistence type="predicted"/>
<dbReference type="Proteomes" id="UP001364617">
    <property type="component" value="Unassembled WGS sequence"/>
</dbReference>
<feature type="region of interest" description="Disordered" evidence="1">
    <location>
        <begin position="95"/>
        <end position="125"/>
    </location>
</feature>
<protein>
    <submittedName>
        <fullName evidence="2">Uncharacterized protein</fullName>
    </submittedName>
</protein>
<dbReference type="EMBL" id="JAYKXH010000002">
    <property type="protein sequence ID" value="KAK7174576.1"/>
    <property type="molecule type" value="Genomic_DNA"/>
</dbReference>
<feature type="compositionally biased region" description="Low complexity" evidence="1">
    <location>
        <begin position="42"/>
        <end position="61"/>
    </location>
</feature>
<evidence type="ECO:0000313" key="3">
    <source>
        <dbReference type="Proteomes" id="UP001364617"/>
    </source>
</evidence>
<sequence>MLKTGSESDDSNTDLTASELGNVEPMDIDSTTTEQDHDMGDFGSVSFVSSTVSESVPPSEGNYADEEHGSRRVAKKVWSKAEVAAVMRHFKGHISRGKLATKTGGRPRVSTKNSAKYKGLRTKEE</sequence>
<evidence type="ECO:0000256" key="1">
    <source>
        <dbReference type="SAM" id="MobiDB-lite"/>
    </source>
</evidence>